<dbReference type="RefSeq" id="WP_301189797.1">
    <property type="nucleotide sequence ID" value="NZ_JAPDPJ010000011.1"/>
</dbReference>
<name>A0AAE3M3C1_9BACT</name>
<organism evidence="1 2">
    <name type="scientific">Plebeiibacterium sediminum</name>
    <dbReference type="NCBI Taxonomy" id="2992112"/>
    <lineage>
        <taxon>Bacteria</taxon>
        <taxon>Pseudomonadati</taxon>
        <taxon>Bacteroidota</taxon>
        <taxon>Bacteroidia</taxon>
        <taxon>Marinilabiliales</taxon>
        <taxon>Marinilabiliaceae</taxon>
        <taxon>Plebeiibacterium</taxon>
    </lineage>
</organism>
<evidence type="ECO:0000313" key="2">
    <source>
        <dbReference type="Proteomes" id="UP001209229"/>
    </source>
</evidence>
<dbReference type="AlphaFoldDB" id="A0AAE3M3C1"/>
<proteinExistence type="predicted"/>
<protein>
    <recommendedName>
        <fullName evidence="3">Glycosyltransferase family 1 protein</fullName>
    </recommendedName>
</protein>
<reference evidence="1" key="1">
    <citation type="submission" date="2022-10" db="EMBL/GenBank/DDBJ databases">
        <authorList>
            <person name="Yu W.X."/>
        </authorList>
    </citation>
    <scope>NUCLEOTIDE SEQUENCE</scope>
    <source>
        <strain evidence="1">AAT</strain>
    </source>
</reference>
<accession>A0AAE3M3C1</accession>
<comment type="caution">
    <text evidence="1">The sequence shown here is derived from an EMBL/GenBank/DDBJ whole genome shotgun (WGS) entry which is preliminary data.</text>
</comment>
<dbReference type="Proteomes" id="UP001209229">
    <property type="component" value="Unassembled WGS sequence"/>
</dbReference>
<gene>
    <name evidence="1" type="ORF">OM075_07125</name>
</gene>
<keyword evidence="2" id="KW-1185">Reference proteome</keyword>
<dbReference type="EMBL" id="JAPDPJ010000011">
    <property type="protein sequence ID" value="MCW3786231.1"/>
    <property type="molecule type" value="Genomic_DNA"/>
</dbReference>
<sequence>MKCELYLNSINRHLQQVYTGFSELNQKGVFSSFKVFINKRKDLKHNQTLMAIVNGVKIIYDVRDDYNIPEEYFDFEFDFYFKRDCSRQYFKDLDISEKIFPLGFNYLVTSDQNFGLEFKYIIKFPGMLKYILKHTFISSWMNDFKWDVCNFNNIERMPLFLSDPKILFLTRTWNPEEISESKEKKDERRYINDTRAKCIDLCRREFGDIFLGGFANSEYSDKFYKEYCVNNSKIVSKEGYFKVLDESSICVSTMGLHKSIGWKMGEYVAKSKAIVSEEFISELPGDFKKNQNYLEFREPNELIENIQRLIDNPSIRESMMLNNWLYYQQNLRPDMLVYNTLYKVFND</sequence>
<evidence type="ECO:0000313" key="1">
    <source>
        <dbReference type="EMBL" id="MCW3786231.1"/>
    </source>
</evidence>
<evidence type="ECO:0008006" key="3">
    <source>
        <dbReference type="Google" id="ProtNLM"/>
    </source>
</evidence>